<keyword evidence="2" id="KW-1003">Cell membrane</keyword>
<feature type="transmembrane region" description="Helical" evidence="6">
    <location>
        <begin position="34"/>
        <end position="52"/>
    </location>
</feature>
<evidence type="ECO:0000256" key="4">
    <source>
        <dbReference type="ARBA" id="ARBA00022989"/>
    </source>
</evidence>
<feature type="transmembrane region" description="Helical" evidence="6">
    <location>
        <begin position="72"/>
        <end position="91"/>
    </location>
</feature>
<name>A0A841Q6C0_9BACI</name>
<keyword evidence="3 6" id="KW-0812">Transmembrane</keyword>
<dbReference type="Pfam" id="PF03899">
    <property type="entry name" value="ATP-synt_I"/>
    <property type="match status" value="1"/>
</dbReference>
<evidence type="ECO:0000256" key="6">
    <source>
        <dbReference type="SAM" id="Phobius"/>
    </source>
</evidence>
<keyword evidence="8" id="KW-1185">Reference proteome</keyword>
<evidence type="ECO:0000256" key="2">
    <source>
        <dbReference type="ARBA" id="ARBA00022475"/>
    </source>
</evidence>
<gene>
    <name evidence="7" type="ORF">HNQ94_002407</name>
</gene>
<evidence type="ECO:0000256" key="5">
    <source>
        <dbReference type="ARBA" id="ARBA00023136"/>
    </source>
</evidence>
<feature type="transmembrane region" description="Helical" evidence="6">
    <location>
        <begin position="12"/>
        <end position="28"/>
    </location>
</feature>
<dbReference type="Proteomes" id="UP000581688">
    <property type="component" value="Unassembled WGS sequence"/>
</dbReference>
<dbReference type="GO" id="GO:0005886">
    <property type="term" value="C:plasma membrane"/>
    <property type="evidence" value="ECO:0007669"/>
    <property type="project" value="UniProtKB-SubCell"/>
</dbReference>
<comment type="subcellular location">
    <subcellularLocation>
        <location evidence="1">Cell membrane</location>
        <topology evidence="1">Multi-pass membrane protein</topology>
    </subcellularLocation>
</comment>
<keyword evidence="5 6" id="KW-0472">Membrane</keyword>
<keyword evidence="4 6" id="KW-1133">Transmembrane helix</keyword>
<accession>A0A841Q6C0</accession>
<feature type="transmembrane region" description="Helical" evidence="6">
    <location>
        <begin position="97"/>
        <end position="117"/>
    </location>
</feature>
<dbReference type="AlphaFoldDB" id="A0A841Q6C0"/>
<comment type="caution">
    <text evidence="7">The sequence shown here is derived from an EMBL/GenBank/DDBJ whole genome shotgun (WGS) entry which is preliminary data.</text>
</comment>
<organism evidence="7 8">
    <name type="scientific">Salirhabdus euzebyi</name>
    <dbReference type="NCBI Taxonomy" id="394506"/>
    <lineage>
        <taxon>Bacteria</taxon>
        <taxon>Bacillati</taxon>
        <taxon>Bacillota</taxon>
        <taxon>Bacilli</taxon>
        <taxon>Bacillales</taxon>
        <taxon>Bacillaceae</taxon>
        <taxon>Salirhabdus</taxon>
    </lineage>
</organism>
<evidence type="ECO:0000256" key="3">
    <source>
        <dbReference type="ARBA" id="ARBA00022692"/>
    </source>
</evidence>
<dbReference type="RefSeq" id="WP_174496510.1">
    <property type="nucleotide sequence ID" value="NZ_CADDWK010000008.1"/>
</dbReference>
<evidence type="ECO:0000313" key="7">
    <source>
        <dbReference type="EMBL" id="MBB6453956.1"/>
    </source>
</evidence>
<proteinExistence type="predicted"/>
<dbReference type="PANTHER" id="PTHR40035:SF1">
    <property type="entry name" value="ATP SYNTHASE PROTEIN I"/>
    <property type="match status" value="1"/>
</dbReference>
<dbReference type="InterPro" id="IPR005598">
    <property type="entry name" value="ATP_synth_I"/>
</dbReference>
<dbReference type="PANTHER" id="PTHR40035">
    <property type="entry name" value="ATP SYNTHASE PROTEIN I"/>
    <property type="match status" value="1"/>
</dbReference>
<protein>
    <submittedName>
        <fullName evidence="7">ATP synthase protein I</fullName>
    </submittedName>
</protein>
<dbReference type="EMBL" id="JACHGH010000006">
    <property type="protein sequence ID" value="MBB6453956.1"/>
    <property type="molecule type" value="Genomic_DNA"/>
</dbReference>
<dbReference type="InterPro" id="IPR039072">
    <property type="entry name" value="ATP_synth_I_Bacilli"/>
</dbReference>
<reference evidence="7 8" key="1">
    <citation type="submission" date="2020-08" db="EMBL/GenBank/DDBJ databases">
        <title>Genomic Encyclopedia of Type Strains, Phase IV (KMG-IV): sequencing the most valuable type-strain genomes for metagenomic binning, comparative biology and taxonomic classification.</title>
        <authorList>
            <person name="Goeker M."/>
        </authorList>
    </citation>
    <scope>NUCLEOTIDE SEQUENCE [LARGE SCALE GENOMIC DNA]</scope>
    <source>
        <strain evidence="7 8">DSM 19612</strain>
    </source>
</reference>
<evidence type="ECO:0000313" key="8">
    <source>
        <dbReference type="Proteomes" id="UP000581688"/>
    </source>
</evidence>
<evidence type="ECO:0000256" key="1">
    <source>
        <dbReference type="ARBA" id="ARBA00004651"/>
    </source>
</evidence>
<sequence length="124" mass="14199">MLFYEGMVSRQRRWMLYLLALFFLGWGFTTYKEVFLGLILGSSIGFFNLWLLQRKINQVGHAAAENVTARTLGTMSRFAGAALAVVVALRYPEHFHMIAVVIGLVTIYFVIMIDFILHHTRSKP</sequence>